<evidence type="ECO:0000313" key="1">
    <source>
        <dbReference type="EMBL" id="WMV41963.1"/>
    </source>
</evidence>
<gene>
    <name evidence="1" type="ORF">MTR67_035348</name>
</gene>
<name>A0AAF0U9D2_SOLVR</name>
<organism evidence="1 2">
    <name type="scientific">Solanum verrucosum</name>
    <dbReference type="NCBI Taxonomy" id="315347"/>
    <lineage>
        <taxon>Eukaryota</taxon>
        <taxon>Viridiplantae</taxon>
        <taxon>Streptophyta</taxon>
        <taxon>Embryophyta</taxon>
        <taxon>Tracheophyta</taxon>
        <taxon>Spermatophyta</taxon>
        <taxon>Magnoliopsida</taxon>
        <taxon>eudicotyledons</taxon>
        <taxon>Gunneridae</taxon>
        <taxon>Pentapetalae</taxon>
        <taxon>asterids</taxon>
        <taxon>lamiids</taxon>
        <taxon>Solanales</taxon>
        <taxon>Solanaceae</taxon>
        <taxon>Solanoideae</taxon>
        <taxon>Solaneae</taxon>
        <taxon>Solanum</taxon>
    </lineage>
</organism>
<reference evidence="1" key="1">
    <citation type="submission" date="2023-08" db="EMBL/GenBank/DDBJ databases">
        <title>A de novo genome assembly of Solanum verrucosum Schlechtendal, a Mexican diploid species geographically isolated from the other diploid A-genome species in potato relatives.</title>
        <authorList>
            <person name="Hosaka K."/>
        </authorList>
    </citation>
    <scope>NUCLEOTIDE SEQUENCE</scope>
    <source>
        <tissue evidence="1">Young leaves</tissue>
    </source>
</reference>
<sequence>MNGKFTFGGLNVVPSVDGGMGRYSYIAQGMAWGYLRLMSLMYEYCVKMERMNGKFTFGGLNVVPSVDGGMGCYSYIAQGMAWD</sequence>
<keyword evidence="2" id="KW-1185">Reference proteome</keyword>
<dbReference type="EMBL" id="CP133619">
    <property type="protein sequence ID" value="WMV41963.1"/>
    <property type="molecule type" value="Genomic_DNA"/>
</dbReference>
<dbReference type="Proteomes" id="UP001234989">
    <property type="component" value="Chromosome 8"/>
</dbReference>
<protein>
    <submittedName>
        <fullName evidence="1">Uncharacterized protein</fullName>
    </submittedName>
</protein>
<evidence type="ECO:0000313" key="2">
    <source>
        <dbReference type="Proteomes" id="UP001234989"/>
    </source>
</evidence>
<accession>A0AAF0U9D2</accession>
<proteinExistence type="predicted"/>
<dbReference type="AlphaFoldDB" id="A0AAF0U9D2"/>